<evidence type="ECO:0000313" key="1">
    <source>
        <dbReference type="EMBL" id="GBN36136.1"/>
    </source>
</evidence>
<protein>
    <submittedName>
        <fullName evidence="1">Uncharacterized protein</fullName>
    </submittedName>
</protein>
<dbReference type="Proteomes" id="UP000499080">
    <property type="component" value="Unassembled WGS sequence"/>
</dbReference>
<evidence type="ECO:0000313" key="3">
    <source>
        <dbReference type="Proteomes" id="UP000499080"/>
    </source>
</evidence>
<keyword evidence="3" id="KW-1185">Reference proteome</keyword>
<dbReference type="AlphaFoldDB" id="A0A4Y2NEB5"/>
<gene>
    <name evidence="1" type="ORF">AVEN_232127_1</name>
    <name evidence="2" type="ORF">AVEN_60772_1</name>
</gene>
<dbReference type="EMBL" id="BGPR01286428">
    <property type="protein sequence ID" value="GBN36136.1"/>
    <property type="molecule type" value="Genomic_DNA"/>
</dbReference>
<name>A0A4Y2NEB5_ARAVE</name>
<comment type="caution">
    <text evidence="1">The sequence shown here is derived from an EMBL/GenBank/DDBJ whole genome shotgun (WGS) entry which is preliminary data.</text>
</comment>
<accession>A0A4Y2NEB5</accession>
<organism evidence="1 3">
    <name type="scientific">Araneus ventricosus</name>
    <name type="common">Orbweaver spider</name>
    <name type="synonym">Epeira ventricosa</name>
    <dbReference type="NCBI Taxonomy" id="182803"/>
    <lineage>
        <taxon>Eukaryota</taxon>
        <taxon>Metazoa</taxon>
        <taxon>Ecdysozoa</taxon>
        <taxon>Arthropoda</taxon>
        <taxon>Chelicerata</taxon>
        <taxon>Arachnida</taxon>
        <taxon>Araneae</taxon>
        <taxon>Araneomorphae</taxon>
        <taxon>Entelegynae</taxon>
        <taxon>Araneoidea</taxon>
        <taxon>Araneidae</taxon>
        <taxon>Araneus</taxon>
    </lineage>
</organism>
<evidence type="ECO:0000313" key="2">
    <source>
        <dbReference type="EMBL" id="GBN36257.1"/>
    </source>
</evidence>
<proteinExistence type="predicted"/>
<reference evidence="1 3" key="1">
    <citation type="journal article" date="2019" name="Sci. Rep.">
        <title>Orb-weaving spider Araneus ventricosus genome elucidates the spidroin gene catalogue.</title>
        <authorList>
            <person name="Kono N."/>
            <person name="Nakamura H."/>
            <person name="Ohtoshi R."/>
            <person name="Moran D.A.P."/>
            <person name="Shinohara A."/>
            <person name="Yoshida Y."/>
            <person name="Fujiwara M."/>
            <person name="Mori M."/>
            <person name="Tomita M."/>
            <person name="Arakawa K."/>
        </authorList>
    </citation>
    <scope>NUCLEOTIDE SEQUENCE [LARGE SCALE GENOMIC DNA]</scope>
</reference>
<sequence length="135" mass="15414">MWMQNRAEFDNRRLATARKFGGLFTFESAELLNKAAQSHDTTFTQVESDWLIGSCHRSHGFLANIPVTFLILNMRGFFNYKLMTPYVFNEKAKLRGSHFAESEAADVFKVNQFARYPLQMPTASRALAQSEGHVS</sequence>
<dbReference type="EMBL" id="BGPR01286472">
    <property type="protein sequence ID" value="GBN36257.1"/>
    <property type="molecule type" value="Genomic_DNA"/>
</dbReference>